<dbReference type="InterPro" id="IPR003115">
    <property type="entry name" value="ParB_N"/>
</dbReference>
<sequence length="285" mass="32466">MKNTIKKPVNIPISKLRPFEGHPFKVKDDEEMNTLIESIQTQGVLSPLIVRPIENTEEYEVISGHRRLHAAVKAGIGEVPALIVSLDRDAAAIVLVDSNLHREHILPSEKAFAYKMKADALAHQGFRADLTSDQLGPKLTVEMISESDSASQVKRYIRLTKLIPEILQYVDAGRIAFTPAVELSYLNEQEQYDLLEQMELNDCTPSLSQACRFKKMSQEQGLTPEVIAAVISEEKANQREMFKVPLERIRQYIPNANAKQAEDFVLKACEHYRKFLIRQRNRDER</sequence>
<feature type="domain" description="ParB-like N-terminal" evidence="2">
    <location>
        <begin position="9"/>
        <end position="100"/>
    </location>
</feature>
<dbReference type="EMBL" id="CBFW010000201">
    <property type="protein sequence ID" value="CDC74143.1"/>
    <property type="molecule type" value="Genomic_DNA"/>
</dbReference>
<reference evidence="3" key="1">
    <citation type="submission" date="2012-11" db="EMBL/GenBank/DDBJ databases">
        <title>Dependencies among metagenomic species, viruses, plasmids and units of genetic variation.</title>
        <authorList>
            <person name="Nielsen H.B."/>
            <person name="Almeida M."/>
            <person name="Juncker A.S."/>
            <person name="Rasmussen S."/>
            <person name="Li J."/>
            <person name="Sunagawa S."/>
            <person name="Plichta D."/>
            <person name="Gautier L."/>
            <person name="Le Chatelier E."/>
            <person name="Peletier E."/>
            <person name="Bonde I."/>
            <person name="Nielsen T."/>
            <person name="Manichanh C."/>
            <person name="Arumugam M."/>
            <person name="Batto J."/>
            <person name="Santos M.B.Q.D."/>
            <person name="Blom N."/>
            <person name="Borruel N."/>
            <person name="Burgdorf K.S."/>
            <person name="Boumezbeur F."/>
            <person name="Casellas F."/>
            <person name="Dore J."/>
            <person name="Guarner F."/>
            <person name="Hansen T."/>
            <person name="Hildebrand F."/>
            <person name="Kaas R.S."/>
            <person name="Kennedy S."/>
            <person name="Kristiansen K."/>
            <person name="Kultima J.R."/>
            <person name="Leonard P."/>
            <person name="Levenez F."/>
            <person name="Lund O."/>
            <person name="Moumen B."/>
            <person name="Le Paslier D."/>
            <person name="Pons N."/>
            <person name="Pedersen O."/>
            <person name="Prifti E."/>
            <person name="Qin J."/>
            <person name="Raes J."/>
            <person name="Tap J."/>
            <person name="Tims S."/>
            <person name="Ussery D.W."/>
            <person name="Yamada T."/>
            <person name="MetaHit consortium"/>
            <person name="Renault P."/>
            <person name="Sicheritz-Ponten T."/>
            <person name="Bork P."/>
            <person name="Wang J."/>
            <person name="Brunak S."/>
            <person name="Ehrlich S.D."/>
        </authorList>
    </citation>
    <scope>NUCLEOTIDE SEQUENCE [LARGE SCALE GENOMIC DNA]</scope>
</reference>
<gene>
    <name evidence="3" type="ORF">BN580_00079</name>
</gene>
<name>R6TL51_9BACT</name>
<dbReference type="SUPFAM" id="SSF110849">
    <property type="entry name" value="ParB/Sulfiredoxin"/>
    <property type="match status" value="1"/>
</dbReference>
<dbReference type="STRING" id="1263015.BN580_00079"/>
<accession>R6TL51</accession>
<comment type="caution">
    <text evidence="3">The sequence shown here is derived from an EMBL/GenBank/DDBJ whole genome shotgun (WGS) entry which is preliminary data.</text>
</comment>
<dbReference type="SUPFAM" id="SSF109709">
    <property type="entry name" value="KorB DNA-binding domain-like"/>
    <property type="match status" value="1"/>
</dbReference>
<dbReference type="Pfam" id="PF02195">
    <property type="entry name" value="ParB_N"/>
    <property type="match status" value="1"/>
</dbReference>
<evidence type="ECO:0000259" key="2">
    <source>
        <dbReference type="SMART" id="SM00470"/>
    </source>
</evidence>
<dbReference type="PANTHER" id="PTHR33375">
    <property type="entry name" value="CHROMOSOME-PARTITIONING PROTEIN PARB-RELATED"/>
    <property type="match status" value="1"/>
</dbReference>
<dbReference type="CDD" id="cd16407">
    <property type="entry name" value="ParB_N_like"/>
    <property type="match status" value="1"/>
</dbReference>
<dbReference type="AlphaFoldDB" id="R6TL51"/>
<dbReference type="Proteomes" id="UP000017938">
    <property type="component" value="Unassembled WGS sequence"/>
</dbReference>
<dbReference type="GO" id="GO:0003677">
    <property type="term" value="F:DNA binding"/>
    <property type="evidence" value="ECO:0007669"/>
    <property type="project" value="InterPro"/>
</dbReference>
<dbReference type="PANTHER" id="PTHR33375:SF1">
    <property type="entry name" value="CHROMOSOME-PARTITIONING PROTEIN PARB-RELATED"/>
    <property type="match status" value="1"/>
</dbReference>
<dbReference type="InterPro" id="IPR004437">
    <property type="entry name" value="ParB/RepB/Spo0J"/>
</dbReference>
<evidence type="ECO:0000313" key="4">
    <source>
        <dbReference type="Proteomes" id="UP000017938"/>
    </source>
</evidence>
<dbReference type="InterPro" id="IPR050336">
    <property type="entry name" value="Chromosome_partition/occlusion"/>
</dbReference>
<comment type="similarity">
    <text evidence="1">Belongs to the ParB family.</text>
</comment>
<evidence type="ECO:0000256" key="1">
    <source>
        <dbReference type="ARBA" id="ARBA00006295"/>
    </source>
</evidence>
<dbReference type="GO" id="GO:0007059">
    <property type="term" value="P:chromosome segregation"/>
    <property type="evidence" value="ECO:0007669"/>
    <property type="project" value="TreeGrafter"/>
</dbReference>
<evidence type="ECO:0000313" key="3">
    <source>
        <dbReference type="EMBL" id="CDC74143.1"/>
    </source>
</evidence>
<dbReference type="Gene3D" id="3.90.1530.30">
    <property type="match status" value="1"/>
</dbReference>
<dbReference type="GO" id="GO:0005694">
    <property type="term" value="C:chromosome"/>
    <property type="evidence" value="ECO:0007669"/>
    <property type="project" value="TreeGrafter"/>
</dbReference>
<organism evidence="3 4">
    <name type="scientific">Candidatus Colimorpha enterica</name>
    <dbReference type="NCBI Taxonomy" id="3083063"/>
    <lineage>
        <taxon>Bacteria</taxon>
        <taxon>Pseudomonadati</taxon>
        <taxon>Bacteroidota</taxon>
        <taxon>Bacteroidia</taxon>
        <taxon>Bacteroidales</taxon>
        <taxon>Candidatus Colimorpha</taxon>
    </lineage>
</organism>
<protein>
    <submittedName>
        <fullName evidence="3">ParB-like protein</fullName>
    </submittedName>
</protein>
<dbReference type="NCBIfam" id="TIGR00180">
    <property type="entry name" value="parB_part"/>
    <property type="match status" value="1"/>
</dbReference>
<proteinExistence type="inferred from homology"/>
<dbReference type="Gene3D" id="1.10.10.2830">
    <property type="match status" value="1"/>
</dbReference>
<dbReference type="InterPro" id="IPR036086">
    <property type="entry name" value="ParB/Sulfiredoxin_sf"/>
</dbReference>
<dbReference type="SMART" id="SM00470">
    <property type="entry name" value="ParB"/>
    <property type="match status" value="1"/>
</dbReference>